<gene>
    <name evidence="1" type="ORF">NHX12_027836</name>
</gene>
<dbReference type="EMBL" id="JANIIK010000043">
    <property type="protein sequence ID" value="KAJ3605792.1"/>
    <property type="molecule type" value="Genomic_DNA"/>
</dbReference>
<protein>
    <submittedName>
        <fullName evidence="1">Uncharacterized protein</fullName>
    </submittedName>
</protein>
<organism evidence="1 2">
    <name type="scientific">Muraenolepis orangiensis</name>
    <name type="common">Patagonian moray cod</name>
    <dbReference type="NCBI Taxonomy" id="630683"/>
    <lineage>
        <taxon>Eukaryota</taxon>
        <taxon>Metazoa</taxon>
        <taxon>Chordata</taxon>
        <taxon>Craniata</taxon>
        <taxon>Vertebrata</taxon>
        <taxon>Euteleostomi</taxon>
        <taxon>Actinopterygii</taxon>
        <taxon>Neopterygii</taxon>
        <taxon>Teleostei</taxon>
        <taxon>Neoteleostei</taxon>
        <taxon>Acanthomorphata</taxon>
        <taxon>Zeiogadaria</taxon>
        <taxon>Gadariae</taxon>
        <taxon>Gadiformes</taxon>
        <taxon>Muraenolepidoidei</taxon>
        <taxon>Muraenolepididae</taxon>
        <taxon>Muraenolepis</taxon>
    </lineage>
</organism>
<accession>A0A9Q0EJR9</accession>
<name>A0A9Q0EJR9_9TELE</name>
<reference evidence="1" key="1">
    <citation type="submission" date="2022-07" db="EMBL/GenBank/DDBJ databases">
        <title>Chromosome-level genome of Muraenolepis orangiensis.</title>
        <authorList>
            <person name="Kim J."/>
        </authorList>
    </citation>
    <scope>NUCLEOTIDE SEQUENCE</scope>
    <source>
        <strain evidence="1">KU_S4_2022</strain>
        <tissue evidence="1">Muscle</tissue>
    </source>
</reference>
<dbReference type="AlphaFoldDB" id="A0A9Q0EJR9"/>
<evidence type="ECO:0000313" key="2">
    <source>
        <dbReference type="Proteomes" id="UP001148018"/>
    </source>
</evidence>
<sequence length="122" mass="13149">MTPDGHFKQTKVSFPTVVGQSRGVIDDCDRGSISLRVNKHREIDIGPAQCVQIGTWPPIHAIRPPISEELLLLLESSIPEACITGQSVFVAERAAPGSGSLELLYQASGPSPAAANIQRHRR</sequence>
<dbReference type="Proteomes" id="UP001148018">
    <property type="component" value="Unassembled WGS sequence"/>
</dbReference>
<keyword evidence="2" id="KW-1185">Reference proteome</keyword>
<comment type="caution">
    <text evidence="1">The sequence shown here is derived from an EMBL/GenBank/DDBJ whole genome shotgun (WGS) entry which is preliminary data.</text>
</comment>
<proteinExistence type="predicted"/>
<evidence type="ECO:0000313" key="1">
    <source>
        <dbReference type="EMBL" id="KAJ3605792.1"/>
    </source>
</evidence>